<sequence length="70" mass="8511">MARSNAKPIRPQNKPRIYYHVYEVGRAVPGYWRVRPIEAKWSQLRVKEREARLKANQWCNRQNQKEFILS</sequence>
<accession>A0A2I6PI62</accession>
<proteinExistence type="predicted"/>
<name>A0A2I6PI62_9CAUD</name>
<evidence type="ECO:0000313" key="1">
    <source>
        <dbReference type="EMBL" id="AUM59748.1"/>
    </source>
</evidence>
<keyword evidence="2" id="KW-1185">Reference proteome</keyword>
<dbReference type="EMBL" id="MG596800">
    <property type="protein sequence ID" value="AUM59748.1"/>
    <property type="molecule type" value="Genomic_DNA"/>
</dbReference>
<organism evidence="1 2">
    <name type="scientific">Pseudomonas phage PMBT14</name>
    <dbReference type="NCBI Taxonomy" id="2059855"/>
    <lineage>
        <taxon>Viruses</taxon>
        <taxon>Duplodnaviria</taxon>
        <taxon>Heunggongvirae</taxon>
        <taxon>Uroviricota</taxon>
        <taxon>Caudoviricetes</taxon>
        <taxon>Knuthellervirus</taxon>
        <taxon>Knuthellervirus PMBT14</taxon>
    </lineage>
</organism>
<evidence type="ECO:0000313" key="2">
    <source>
        <dbReference type="Proteomes" id="UP000240618"/>
    </source>
</evidence>
<dbReference type="KEGG" id="vg:55606451"/>
<dbReference type="RefSeq" id="YP_009836212.1">
    <property type="nucleotide sequence ID" value="NC_048687.1"/>
</dbReference>
<reference evidence="1 2" key="1">
    <citation type="journal article" date="2018" name="Arch. Virol.">
        <title>Genome sequence of the novel virulent bacteriophage PMBT14 with lytic activity against Pseudomonas fluorescens DSM 50090(R).</title>
        <authorList>
            <person name="Koberg S."/>
            <person name="Gieschler S."/>
            <person name="Brinks E."/>
            <person name="Wenning M."/>
            <person name="Neve H."/>
            <person name="Franz C.M."/>
        </authorList>
    </citation>
    <scope>NUCLEOTIDE SEQUENCE [LARGE SCALE GENOMIC DNA]</scope>
</reference>
<dbReference type="GeneID" id="55606451"/>
<protein>
    <submittedName>
        <fullName evidence="1">Uncharacterized protein</fullName>
    </submittedName>
</protein>
<dbReference type="Proteomes" id="UP000240618">
    <property type="component" value="Segment"/>
</dbReference>